<protein>
    <submittedName>
        <fullName evidence="2">Uncharacterized protein</fullName>
    </submittedName>
</protein>
<keyword evidence="3" id="KW-1185">Reference proteome</keyword>
<dbReference type="Proteomes" id="UP000325577">
    <property type="component" value="Linkage Group LG8"/>
</dbReference>
<dbReference type="AlphaFoldDB" id="A0A5J4ZI66"/>
<reference evidence="2 3" key="1">
    <citation type="submission" date="2019-09" db="EMBL/GenBank/DDBJ databases">
        <title>A chromosome-level genome assembly of the Chinese tupelo Nyssa sinensis.</title>
        <authorList>
            <person name="Yang X."/>
            <person name="Kang M."/>
            <person name="Yang Y."/>
            <person name="Xiong H."/>
            <person name="Wang M."/>
            <person name="Zhang Z."/>
            <person name="Wang Z."/>
            <person name="Wu H."/>
            <person name="Ma T."/>
            <person name="Liu J."/>
            <person name="Xi Z."/>
        </authorList>
    </citation>
    <scope>NUCLEOTIDE SEQUENCE [LARGE SCALE GENOMIC DNA]</scope>
    <source>
        <strain evidence="2">J267</strain>
        <tissue evidence="2">Leaf</tissue>
    </source>
</reference>
<feature type="region of interest" description="Disordered" evidence="1">
    <location>
        <begin position="55"/>
        <end position="75"/>
    </location>
</feature>
<evidence type="ECO:0000313" key="2">
    <source>
        <dbReference type="EMBL" id="KAA8517346.1"/>
    </source>
</evidence>
<accession>A0A5J4ZI66</accession>
<evidence type="ECO:0000256" key="1">
    <source>
        <dbReference type="SAM" id="MobiDB-lite"/>
    </source>
</evidence>
<organism evidence="2 3">
    <name type="scientific">Nyssa sinensis</name>
    <dbReference type="NCBI Taxonomy" id="561372"/>
    <lineage>
        <taxon>Eukaryota</taxon>
        <taxon>Viridiplantae</taxon>
        <taxon>Streptophyta</taxon>
        <taxon>Embryophyta</taxon>
        <taxon>Tracheophyta</taxon>
        <taxon>Spermatophyta</taxon>
        <taxon>Magnoliopsida</taxon>
        <taxon>eudicotyledons</taxon>
        <taxon>Gunneridae</taxon>
        <taxon>Pentapetalae</taxon>
        <taxon>asterids</taxon>
        <taxon>Cornales</taxon>
        <taxon>Nyssaceae</taxon>
        <taxon>Nyssa</taxon>
    </lineage>
</organism>
<sequence>MLPTADGGLYVDVTQRLVAELDCEAVIQAAKSDRRVEIERDGSANPVAFVLEKIRETTAPSQQGTNGESLTRPSMRSMLLGRATRRLEGNLCSLMCCCG</sequence>
<evidence type="ECO:0000313" key="3">
    <source>
        <dbReference type="Proteomes" id="UP000325577"/>
    </source>
</evidence>
<gene>
    <name evidence="2" type="ORF">F0562_017648</name>
</gene>
<feature type="compositionally biased region" description="Polar residues" evidence="1">
    <location>
        <begin position="58"/>
        <end position="74"/>
    </location>
</feature>
<dbReference type="EMBL" id="CM018051">
    <property type="protein sequence ID" value="KAA8517346.1"/>
    <property type="molecule type" value="Genomic_DNA"/>
</dbReference>
<proteinExistence type="predicted"/>
<name>A0A5J4ZI66_9ASTE</name>